<evidence type="ECO:0000313" key="2">
    <source>
        <dbReference type="EMBL" id="MDQ0544586.1"/>
    </source>
</evidence>
<sequence>MWRRLAVLGALALAPAAARAYDGGYAYGGYADQAGGGYRLSLPQTLRGTVAVPLAQPPAGAADTLAELYSVLAACWQPPAGLGRPAAGSDDVEITARLSLRRDGSLIGTPRITYAAGFARDQRRTLVRATLEALAGCTPARITPGLGRAIAGRPVALRLVYRPPA</sequence>
<gene>
    <name evidence="2" type="ORF">QO001_003520</name>
</gene>
<feature type="chain" id="PRO_5042525922" evidence="1">
    <location>
        <begin position="21"/>
        <end position="165"/>
    </location>
</feature>
<dbReference type="RefSeq" id="WP_230365259.1">
    <property type="nucleotide sequence ID" value="NZ_JAJALK010000002.1"/>
</dbReference>
<evidence type="ECO:0000313" key="3">
    <source>
        <dbReference type="Proteomes" id="UP001223420"/>
    </source>
</evidence>
<keyword evidence="1" id="KW-0732">Signal</keyword>
<dbReference type="AlphaFoldDB" id="A0AAJ1TPR5"/>
<name>A0AAJ1TPR5_9HYPH</name>
<comment type="caution">
    <text evidence="2">The sequence shown here is derived from an EMBL/GenBank/DDBJ whole genome shotgun (WGS) entry which is preliminary data.</text>
</comment>
<evidence type="ECO:0000256" key="1">
    <source>
        <dbReference type="SAM" id="SignalP"/>
    </source>
</evidence>
<accession>A0AAJ1TPR5</accession>
<organism evidence="2 3">
    <name type="scientific">Methylobacterium brachiatum</name>
    <dbReference type="NCBI Taxonomy" id="269660"/>
    <lineage>
        <taxon>Bacteria</taxon>
        <taxon>Pseudomonadati</taxon>
        <taxon>Pseudomonadota</taxon>
        <taxon>Alphaproteobacteria</taxon>
        <taxon>Hyphomicrobiales</taxon>
        <taxon>Methylobacteriaceae</taxon>
        <taxon>Methylobacterium</taxon>
    </lineage>
</organism>
<dbReference type="EMBL" id="JAUSWL010000005">
    <property type="protein sequence ID" value="MDQ0544586.1"/>
    <property type="molecule type" value="Genomic_DNA"/>
</dbReference>
<dbReference type="Proteomes" id="UP001223420">
    <property type="component" value="Unassembled WGS sequence"/>
</dbReference>
<reference evidence="2" key="1">
    <citation type="submission" date="2023-07" db="EMBL/GenBank/DDBJ databases">
        <title>Genomic Encyclopedia of Type Strains, Phase IV (KMG-IV): sequencing the most valuable type-strain genomes for metagenomic binning, comparative biology and taxonomic classification.</title>
        <authorList>
            <person name="Goeker M."/>
        </authorList>
    </citation>
    <scope>NUCLEOTIDE SEQUENCE</scope>
    <source>
        <strain evidence="2">DSM 19569</strain>
    </source>
</reference>
<protein>
    <submittedName>
        <fullName evidence="2">Uncharacterized protein</fullName>
    </submittedName>
</protein>
<proteinExistence type="predicted"/>
<feature type="signal peptide" evidence="1">
    <location>
        <begin position="1"/>
        <end position="20"/>
    </location>
</feature>